<comment type="caution">
    <text evidence="1">The sequence shown here is derived from an EMBL/GenBank/DDBJ whole genome shotgun (WGS) entry which is preliminary data.</text>
</comment>
<dbReference type="EMBL" id="CM029054">
    <property type="protein sequence ID" value="KAG2534597.1"/>
    <property type="molecule type" value="Genomic_DNA"/>
</dbReference>
<keyword evidence="2" id="KW-1185">Reference proteome</keyword>
<organism evidence="1 2">
    <name type="scientific">Panicum virgatum</name>
    <name type="common">Blackwell switchgrass</name>
    <dbReference type="NCBI Taxonomy" id="38727"/>
    <lineage>
        <taxon>Eukaryota</taxon>
        <taxon>Viridiplantae</taxon>
        <taxon>Streptophyta</taxon>
        <taxon>Embryophyta</taxon>
        <taxon>Tracheophyta</taxon>
        <taxon>Spermatophyta</taxon>
        <taxon>Magnoliopsida</taxon>
        <taxon>Liliopsida</taxon>
        <taxon>Poales</taxon>
        <taxon>Poaceae</taxon>
        <taxon>PACMAD clade</taxon>
        <taxon>Panicoideae</taxon>
        <taxon>Panicodae</taxon>
        <taxon>Paniceae</taxon>
        <taxon>Panicinae</taxon>
        <taxon>Panicum</taxon>
        <taxon>Panicum sect. Hiantes</taxon>
    </lineage>
</organism>
<evidence type="ECO:0000313" key="2">
    <source>
        <dbReference type="Proteomes" id="UP000823388"/>
    </source>
</evidence>
<dbReference type="AlphaFoldDB" id="A0A8T0MCF3"/>
<protein>
    <submittedName>
        <fullName evidence="1">Uncharacterized protein</fullName>
    </submittedName>
</protein>
<evidence type="ECO:0000313" key="1">
    <source>
        <dbReference type="EMBL" id="KAG2534597.1"/>
    </source>
</evidence>
<dbReference type="Proteomes" id="UP000823388">
    <property type="component" value="Chromosome 9N"/>
</dbReference>
<reference evidence="1" key="1">
    <citation type="submission" date="2020-05" db="EMBL/GenBank/DDBJ databases">
        <title>WGS assembly of Panicum virgatum.</title>
        <authorList>
            <person name="Lovell J.T."/>
            <person name="Jenkins J."/>
            <person name="Shu S."/>
            <person name="Juenger T.E."/>
            <person name="Schmutz J."/>
        </authorList>
    </citation>
    <scope>NUCLEOTIDE SEQUENCE</scope>
    <source>
        <strain evidence="1">AP13</strain>
    </source>
</reference>
<gene>
    <name evidence="1" type="ORF">PVAP13_9NG071686</name>
</gene>
<accession>A0A8T0MCF3</accession>
<name>A0A8T0MCF3_PANVG</name>
<proteinExistence type="predicted"/>
<sequence>MLCHINAEEDAALKLLLHDNAPDIASISTGAAKTQKRTEAAGAALSCGSKSKIALRVSWVKFDVCSLGTQYPGSVLSSRGTVQELDVHVTANLMTSLQLLVIISMA</sequence>